<dbReference type="EMBL" id="PKSM01000106">
    <property type="protein sequence ID" value="POW12114.1"/>
    <property type="molecule type" value="Genomic_DNA"/>
</dbReference>
<accession>A0A2S4VRE6</accession>
<reference evidence="3" key="3">
    <citation type="journal article" date="2018" name="Mol. Plant Microbe Interact.">
        <title>Genome sequence resources for the wheat stripe rust pathogen (Puccinia striiformis f. sp. tritici) and the barley stripe rust pathogen (Puccinia striiformis f. sp. hordei).</title>
        <authorList>
            <person name="Xia C."/>
            <person name="Wang M."/>
            <person name="Yin C."/>
            <person name="Cornejo O.E."/>
            <person name="Hulbert S.H."/>
            <person name="Chen X."/>
        </authorList>
    </citation>
    <scope>NUCLEOTIDE SEQUENCE [LARGE SCALE GENOMIC DNA]</scope>
    <source>
        <strain evidence="3">93TX-2</strain>
    </source>
</reference>
<dbReference type="AlphaFoldDB" id="A0A2S4VRE6"/>
<evidence type="ECO:0000256" key="1">
    <source>
        <dbReference type="SAM" id="MobiDB-lite"/>
    </source>
</evidence>
<evidence type="ECO:0000313" key="2">
    <source>
        <dbReference type="EMBL" id="POW12114.1"/>
    </source>
</evidence>
<comment type="caution">
    <text evidence="2">The sequence shown here is derived from an EMBL/GenBank/DDBJ whole genome shotgun (WGS) entry which is preliminary data.</text>
</comment>
<dbReference type="VEuPathDB" id="FungiDB:PSTT_09964"/>
<proteinExistence type="predicted"/>
<protein>
    <submittedName>
        <fullName evidence="2">Uncharacterized protein</fullName>
    </submittedName>
</protein>
<gene>
    <name evidence="2" type="ORF">PSHT_08196</name>
</gene>
<sequence>MAEAAPKLTIHRGPDDNTPQVEVPNKMSSPEKLETLGLALGKIITAKSERALGKLKLDGRLLKACQEKVEDQDLALKLARKLQVGGAE</sequence>
<reference evidence="2 3" key="1">
    <citation type="submission" date="2017-12" db="EMBL/GenBank/DDBJ databases">
        <title>Gene loss provides genomic basis for host adaptation in cereal stripe rust fungi.</title>
        <authorList>
            <person name="Xia C."/>
        </authorList>
    </citation>
    <scope>NUCLEOTIDE SEQUENCE [LARGE SCALE GENOMIC DNA]</scope>
    <source>
        <strain evidence="2 3">93TX-2</strain>
    </source>
</reference>
<dbReference type="VEuPathDB" id="FungiDB:PSHT_08196"/>
<keyword evidence="3" id="KW-1185">Reference proteome</keyword>
<feature type="region of interest" description="Disordered" evidence="1">
    <location>
        <begin position="1"/>
        <end position="28"/>
    </location>
</feature>
<dbReference type="Proteomes" id="UP000238274">
    <property type="component" value="Unassembled WGS sequence"/>
</dbReference>
<organism evidence="2 3">
    <name type="scientific">Puccinia striiformis</name>
    <dbReference type="NCBI Taxonomy" id="27350"/>
    <lineage>
        <taxon>Eukaryota</taxon>
        <taxon>Fungi</taxon>
        <taxon>Dikarya</taxon>
        <taxon>Basidiomycota</taxon>
        <taxon>Pucciniomycotina</taxon>
        <taxon>Pucciniomycetes</taxon>
        <taxon>Pucciniales</taxon>
        <taxon>Pucciniaceae</taxon>
        <taxon>Puccinia</taxon>
    </lineage>
</organism>
<evidence type="ECO:0000313" key="3">
    <source>
        <dbReference type="Proteomes" id="UP000238274"/>
    </source>
</evidence>
<reference evidence="3" key="2">
    <citation type="journal article" date="2018" name="BMC Genomics">
        <title>Genomic insights into host adaptation between the wheat stripe rust pathogen (Puccinia striiformis f. sp. tritici) and the barley stripe rust pathogen (Puccinia striiformis f. sp. hordei).</title>
        <authorList>
            <person name="Xia C."/>
            <person name="Wang M."/>
            <person name="Yin C."/>
            <person name="Cornejo O.E."/>
            <person name="Hulbert S.H."/>
            <person name="Chen X."/>
        </authorList>
    </citation>
    <scope>NUCLEOTIDE SEQUENCE [LARGE SCALE GENOMIC DNA]</scope>
    <source>
        <strain evidence="3">93TX-2</strain>
    </source>
</reference>
<name>A0A2S4VRE6_9BASI</name>